<sequence length="316" mass="33818">MIGNSDYQYVPRLPNPVGDAQSISGALTDLGFAVTSLTNSSRRELGRKVLEFARKADGADVALVFYAGHGIQINGVNYLVPVDARLQDDLAVGEEAYKLDDLLDAMGSAKTRLVFMDACRDNPFANQMKRYSATRSVGRGLARVRSNVSGSLIAFATDPDNVALDGSGRNSPFTQALLKVLPQSGVEIRLAMGRVRAEVARLTQNKQIPWVSESLFGELYLGGEQGVEPSGVMHAAYVATDASKATRFAVITEIDTNFGYLVVKPIDGAELSAGDVLFVEGGSSRNRYTVQRGYGGMYSVTGELSGLEVGGKLYGN</sequence>
<gene>
    <name evidence="2" type="ORF">IB286_01925</name>
</gene>
<protein>
    <submittedName>
        <fullName evidence="2">Caspase family protein</fullName>
    </submittedName>
</protein>
<reference evidence="2" key="1">
    <citation type="submission" date="2020-09" db="EMBL/GenBank/DDBJ databases">
        <authorList>
            <person name="Yoon J.-W."/>
        </authorList>
    </citation>
    <scope>NUCLEOTIDE SEQUENCE</scope>
    <source>
        <strain evidence="2">KMU-158</strain>
    </source>
</reference>
<dbReference type="Proteomes" id="UP000610558">
    <property type="component" value="Unassembled WGS sequence"/>
</dbReference>
<name>A0A927GVC9_9GAMM</name>
<comment type="caution">
    <text evidence="2">The sequence shown here is derived from an EMBL/GenBank/DDBJ whole genome shotgun (WGS) entry which is preliminary data.</text>
</comment>
<dbReference type="InterPro" id="IPR052039">
    <property type="entry name" value="Caspase-related_regulators"/>
</dbReference>
<dbReference type="RefSeq" id="WP_190761968.1">
    <property type="nucleotide sequence ID" value="NZ_JACXLD010000001.1"/>
</dbReference>
<dbReference type="Gene3D" id="3.40.50.1460">
    <property type="match status" value="1"/>
</dbReference>
<evidence type="ECO:0000259" key="1">
    <source>
        <dbReference type="PROSITE" id="PS50208"/>
    </source>
</evidence>
<dbReference type="PROSITE" id="PS50208">
    <property type="entry name" value="CASPASE_P20"/>
    <property type="match status" value="1"/>
</dbReference>
<feature type="domain" description="Caspase family p20" evidence="1">
    <location>
        <begin position="1"/>
        <end position="123"/>
    </location>
</feature>
<proteinExistence type="predicted"/>
<dbReference type="InterPro" id="IPR029030">
    <property type="entry name" value="Caspase-like_dom_sf"/>
</dbReference>
<dbReference type="AlphaFoldDB" id="A0A927GVC9"/>
<dbReference type="Pfam" id="PF00656">
    <property type="entry name" value="Peptidase_C14"/>
    <property type="match status" value="1"/>
</dbReference>
<dbReference type="PANTHER" id="PTHR22576">
    <property type="entry name" value="MUCOSA ASSOCIATED LYMPHOID TISSUE LYMPHOMA TRANSLOCATION PROTEIN 1/PARACASPASE"/>
    <property type="match status" value="1"/>
</dbReference>
<dbReference type="InterPro" id="IPR011600">
    <property type="entry name" value="Pept_C14_caspase"/>
</dbReference>
<dbReference type="GO" id="GO:0006508">
    <property type="term" value="P:proteolysis"/>
    <property type="evidence" value="ECO:0007669"/>
    <property type="project" value="InterPro"/>
</dbReference>
<keyword evidence="3" id="KW-1185">Reference proteome</keyword>
<evidence type="ECO:0000313" key="2">
    <source>
        <dbReference type="EMBL" id="MBD2857747.1"/>
    </source>
</evidence>
<organism evidence="2 3">
    <name type="scientific">Spongiibacter pelagi</name>
    <dbReference type="NCBI Taxonomy" id="2760804"/>
    <lineage>
        <taxon>Bacteria</taxon>
        <taxon>Pseudomonadati</taxon>
        <taxon>Pseudomonadota</taxon>
        <taxon>Gammaproteobacteria</taxon>
        <taxon>Cellvibrionales</taxon>
        <taxon>Spongiibacteraceae</taxon>
        <taxon>Spongiibacter</taxon>
    </lineage>
</organism>
<accession>A0A927GVC9</accession>
<evidence type="ECO:0000313" key="3">
    <source>
        <dbReference type="Proteomes" id="UP000610558"/>
    </source>
</evidence>
<dbReference type="EMBL" id="JACXLD010000001">
    <property type="protein sequence ID" value="MBD2857747.1"/>
    <property type="molecule type" value="Genomic_DNA"/>
</dbReference>
<dbReference type="SUPFAM" id="SSF52129">
    <property type="entry name" value="Caspase-like"/>
    <property type="match status" value="1"/>
</dbReference>
<dbReference type="GO" id="GO:0004197">
    <property type="term" value="F:cysteine-type endopeptidase activity"/>
    <property type="evidence" value="ECO:0007669"/>
    <property type="project" value="InterPro"/>
</dbReference>
<dbReference type="PANTHER" id="PTHR22576:SF37">
    <property type="entry name" value="MUCOSA-ASSOCIATED LYMPHOID TISSUE LYMPHOMA TRANSLOCATION PROTEIN 1"/>
    <property type="match status" value="1"/>
</dbReference>
<dbReference type="InterPro" id="IPR001309">
    <property type="entry name" value="Pept_C14_p20"/>
</dbReference>